<sequence length="116" mass="13506">MEDNVKKTKHELNILKWKQLITDFNNSDMTLSEWCDLNHVGKSTYYKYLRLIRNDLLNEQSSPVKIESKHSFVPVNVDVDVSKSEPLTITKGNVRIEFNHQSDLNTVMNIIKVLLC</sequence>
<reference evidence="1 2" key="1">
    <citation type="journal article" date="2020" name="Microbiome">
        <title>Single-cell genomics of uncultured bacteria reveals dietary fiber responders in the mouse gut microbiota.</title>
        <authorList>
            <person name="Chijiiwa R."/>
            <person name="Hosokawa M."/>
            <person name="Kogawa M."/>
            <person name="Nishikawa Y."/>
            <person name="Ide K."/>
            <person name="Sakanashi C."/>
            <person name="Takahashi K."/>
            <person name="Takeyama H."/>
        </authorList>
    </citation>
    <scope>NUCLEOTIDE SEQUENCE [LARGE SCALE GENOMIC DNA]</scope>
    <source>
        <strain evidence="1">IMSAGC_017</strain>
    </source>
</reference>
<evidence type="ECO:0000313" key="2">
    <source>
        <dbReference type="Proteomes" id="UP000490821"/>
    </source>
</evidence>
<dbReference type="NCBIfam" id="NF047593">
    <property type="entry name" value="IS66_ISAeme5_TnpA"/>
    <property type="match status" value="1"/>
</dbReference>
<protein>
    <submittedName>
        <fullName evidence="1">Uncharacterized protein</fullName>
    </submittedName>
</protein>
<accession>A0A829ZBR3</accession>
<evidence type="ECO:0000313" key="1">
    <source>
        <dbReference type="EMBL" id="GFI42000.1"/>
    </source>
</evidence>
<dbReference type="AlphaFoldDB" id="A0A829ZBR3"/>
<comment type="caution">
    <text evidence="1">The sequence shown here is derived from an EMBL/GenBank/DDBJ whole genome shotgun (WGS) entry which is preliminary data.</text>
</comment>
<organism evidence="1 2">
    <name type="scientific">Thomasclavelia cocleata</name>
    <dbReference type="NCBI Taxonomy" id="69824"/>
    <lineage>
        <taxon>Bacteria</taxon>
        <taxon>Bacillati</taxon>
        <taxon>Bacillota</taxon>
        <taxon>Erysipelotrichia</taxon>
        <taxon>Erysipelotrichales</taxon>
        <taxon>Coprobacillaceae</taxon>
        <taxon>Thomasclavelia</taxon>
    </lineage>
</organism>
<dbReference type="RefSeq" id="WP_172473148.1">
    <property type="nucleotide sequence ID" value="NZ_BLMI01000255.1"/>
</dbReference>
<dbReference type="EMBL" id="BLMI01000255">
    <property type="protein sequence ID" value="GFI42000.1"/>
    <property type="molecule type" value="Genomic_DNA"/>
</dbReference>
<proteinExistence type="predicted"/>
<dbReference type="Proteomes" id="UP000490821">
    <property type="component" value="Unassembled WGS sequence"/>
</dbReference>
<name>A0A829ZBR3_9FIRM</name>
<gene>
    <name evidence="1" type="ORF">IMSAGC017_02046</name>
</gene>